<feature type="compositionally biased region" description="Polar residues" evidence="8">
    <location>
        <begin position="29"/>
        <end position="46"/>
    </location>
</feature>
<comment type="caution">
    <text evidence="12">The sequence shown here is derived from an EMBL/GenBank/DDBJ whole genome shotgun (WGS) entry which is preliminary data.</text>
</comment>
<dbReference type="InterPro" id="IPR006447">
    <property type="entry name" value="Myb_dom_plants"/>
</dbReference>
<evidence type="ECO:0000256" key="4">
    <source>
        <dbReference type="ARBA" id="ARBA00022821"/>
    </source>
</evidence>
<dbReference type="Pfam" id="PF07725">
    <property type="entry name" value="LRR_3"/>
    <property type="match status" value="1"/>
</dbReference>
<dbReference type="NCBIfam" id="TIGR01557">
    <property type="entry name" value="myb_SHAQKYF"/>
    <property type="match status" value="1"/>
</dbReference>
<dbReference type="Proteomes" id="UP000694251">
    <property type="component" value="Chromosome 13"/>
</dbReference>
<gene>
    <name evidence="12" type="ORF">ISN44_As13g003060</name>
</gene>
<feature type="region of interest" description="Disordered" evidence="8">
    <location>
        <begin position="96"/>
        <end position="134"/>
    </location>
</feature>
<dbReference type="FunFam" id="3.80.10.10:FF:000386">
    <property type="entry name" value="Disease resistance protein RPS4"/>
    <property type="match status" value="1"/>
</dbReference>
<dbReference type="InterPro" id="IPR058192">
    <property type="entry name" value="WHD_ROQ1-like"/>
</dbReference>
<evidence type="ECO:0000256" key="5">
    <source>
        <dbReference type="ARBA" id="ARBA00023015"/>
    </source>
</evidence>
<keyword evidence="5" id="KW-0805">Transcription regulation</keyword>
<comment type="subcellular location">
    <subcellularLocation>
        <location evidence="1">Nucleus</location>
    </subcellularLocation>
</comment>
<organism evidence="12 13">
    <name type="scientific">Arabidopsis suecica</name>
    <name type="common">Swedish thale-cress</name>
    <name type="synonym">Cardaminopsis suecica</name>
    <dbReference type="NCBI Taxonomy" id="45249"/>
    <lineage>
        <taxon>Eukaryota</taxon>
        <taxon>Viridiplantae</taxon>
        <taxon>Streptophyta</taxon>
        <taxon>Embryophyta</taxon>
        <taxon>Tracheophyta</taxon>
        <taxon>Spermatophyta</taxon>
        <taxon>Magnoliopsida</taxon>
        <taxon>eudicotyledons</taxon>
        <taxon>Gunneridae</taxon>
        <taxon>Pentapetalae</taxon>
        <taxon>rosids</taxon>
        <taxon>malvids</taxon>
        <taxon>Brassicales</taxon>
        <taxon>Brassicaceae</taxon>
        <taxon>Camelineae</taxon>
        <taxon>Arabidopsis</taxon>
    </lineage>
</organism>
<protein>
    <submittedName>
        <fullName evidence="12">P-loop containing nucleoside triphosphate hydrolase</fullName>
    </submittedName>
</protein>
<feature type="domain" description="Disease resistance protein Roq1-like winged-helix" evidence="10">
    <location>
        <begin position="629"/>
        <end position="700"/>
    </location>
</feature>
<evidence type="ECO:0000313" key="12">
    <source>
        <dbReference type="EMBL" id="KAG7536351.1"/>
    </source>
</evidence>
<dbReference type="GO" id="GO:0007165">
    <property type="term" value="P:signal transduction"/>
    <property type="evidence" value="ECO:0007669"/>
    <property type="project" value="InterPro"/>
</dbReference>
<sequence>MSESMEGSDQKPARTVKNWWEKEAASRSGFMSSSQAMSDSLESRNIGQKIRDPDIEPQLQLEQVFQDHFDWTSSFSLSGPELPEIHQNPLHWLPPFHDFEPQRRDTHQDPFSSTFSFDPEPRKQALQHPSYGTPVPVPVVSPQLQVGERRKIWTPELHDRFVDVVNALGGSERATPKTVWRLMGVSELTIFHVKSHLQEYRLSRSTSRLKEIPRTMIPMSNTHNDILRRLQSLSVHSCYNLFLRCVCVISCGGNWADAEETVFLNEIVNELQKRAILTLRYDLVTDTKTRIRDLNTLNGVFILLFSNKYVSAQGMDKLVMLMEYQKANGVLIIPIFFKVTPSQLDNSVQARRVQKWREVINELAHNDDCKWIAGNDSILPEEIVRYACLRLFSVSSQNVTRMYSLLNSLKPSDMQMIGIWGMPGIGKTTVAREVFKRLAPGYNSCYFLQDFHLMYQTKGLSHLRDDLFSKLFGEEKLVIDACDTKPSFMKDRFQGKTVLVVIDDVSNARDLEALVGGYDWFSRGHLIILTSRNRQVLVQCKVNELYEMQKLSEYESSETFSLSLPGRYDSMLNSELVRYASGIPLVLGVLGSFATNQCTFSEKEQLQMLRQNPPTEILEAFRRSFDGLNDNEKNIFLDLACFFRGENRNHVIQILDGCGYFTDLGIYGLIDESLIDPLENKIEMSNVFQDMGRFVVCEESKEPGKRSRLWDANEIANVLTSNSGTEAVEGIFLDMSDLTCELSPTIFDRTYRLRLLKLHCATSENRGTICLPRGLYSLPDELRLLHWESYPLRSLPRSFNPKNLVELNMPNSKMEKLWKGIKNLEKLKKIILSHSRQLIKIPRLSKALNLEHIDLEGCTSLVKVSSSIHNLDKLVFFNLKDCSRLRTLPVMIIHLESLEVLNLSGCSDLKEIQEFSPNLKELYLAGTAIRELPSSIEKLTRLVTLDLENCNQLQKLPQGMSNLKAMVTLKLSGCSNLKSLPNLDTIFLRGMQHLNTEITMEVLKPLVHHSAIHQSRLDNCETLDKLIPDLCLKNVAIQESLAASVYRQIAGIRQENWQWSTIKLQPLSIFHNLGSRLYALVSLCLSDACLVDIPKEICGLPSVNILDLGGNGFSTIPESIKLLPKLHSLRLSHCKNLKSLPELPQSLVLLNVHGCVSMKSVPWIFERLHCTFSNCFNLSPEVFRRFLAKALGIVKNMNREQHQKLITVTAFSICAPASVGLKSSTDVLASEGLKSSMQKGSFVVIHLTSSLRKTFLGFAMSVVVSFRDNYYNAAGFSIRCTCIRKMKNGLSHRLERVFQFWAPKEASKIKKDHIFVFYDTIIPSYAREGNNVYNIFDGLVGFEFYPVNNQNEVLADSCEVKNCGVYVVTDASGDTSLVKKRFSPTKRERIGKRPLASAMDPRVFSSHREPLPRFKRGRYRRSVESAILNIRKRKREESFYVSNQSSLEDVSKEQED</sequence>
<feature type="domain" description="NB-ARC" evidence="9">
    <location>
        <begin position="404"/>
        <end position="560"/>
    </location>
</feature>
<dbReference type="InterPro" id="IPR058546">
    <property type="entry name" value="RPS4B/Roq1-like_LRR"/>
</dbReference>
<keyword evidence="3" id="KW-0677">Repeat</keyword>
<evidence type="ECO:0000313" key="13">
    <source>
        <dbReference type="Proteomes" id="UP000694251"/>
    </source>
</evidence>
<dbReference type="Pfam" id="PF23286">
    <property type="entry name" value="LRR_13"/>
    <property type="match status" value="1"/>
</dbReference>
<evidence type="ECO:0000256" key="1">
    <source>
        <dbReference type="ARBA" id="ARBA00004123"/>
    </source>
</evidence>
<keyword evidence="6" id="KW-0804">Transcription</keyword>
<keyword evidence="2" id="KW-0433">Leucine-rich repeat</keyword>
<dbReference type="InterPro" id="IPR011713">
    <property type="entry name" value="Leu-rich_rpt_3"/>
</dbReference>
<feature type="compositionally biased region" description="Basic and acidic residues" evidence="8">
    <location>
        <begin position="97"/>
        <end position="108"/>
    </location>
</feature>
<dbReference type="Pfam" id="PF23282">
    <property type="entry name" value="WHD_ROQ1"/>
    <property type="match status" value="1"/>
</dbReference>
<name>A0A8T1XNW8_ARASU</name>
<evidence type="ECO:0000259" key="11">
    <source>
        <dbReference type="Pfam" id="PF23286"/>
    </source>
</evidence>
<feature type="domain" description="Disease resistance protein RPS4B/Roq1-like leucine-rich repeats" evidence="11">
    <location>
        <begin position="895"/>
        <end position="978"/>
    </location>
</feature>
<evidence type="ECO:0000256" key="7">
    <source>
        <dbReference type="ARBA" id="ARBA00023242"/>
    </source>
</evidence>
<dbReference type="GO" id="GO:0016787">
    <property type="term" value="F:hydrolase activity"/>
    <property type="evidence" value="ECO:0007669"/>
    <property type="project" value="UniProtKB-KW"/>
</dbReference>
<dbReference type="GO" id="GO:0005634">
    <property type="term" value="C:nucleus"/>
    <property type="evidence" value="ECO:0007669"/>
    <property type="project" value="UniProtKB-SubCell"/>
</dbReference>
<evidence type="ECO:0000256" key="2">
    <source>
        <dbReference type="ARBA" id="ARBA00022614"/>
    </source>
</evidence>
<feature type="region of interest" description="Disordered" evidence="8">
    <location>
        <begin position="27"/>
        <end position="46"/>
    </location>
</feature>
<evidence type="ECO:0000256" key="6">
    <source>
        <dbReference type="ARBA" id="ARBA00023163"/>
    </source>
</evidence>
<evidence type="ECO:0000259" key="10">
    <source>
        <dbReference type="Pfam" id="PF23282"/>
    </source>
</evidence>
<evidence type="ECO:0000259" key="9">
    <source>
        <dbReference type="Pfam" id="PF00931"/>
    </source>
</evidence>
<dbReference type="InterPro" id="IPR002182">
    <property type="entry name" value="NB-ARC"/>
</dbReference>
<dbReference type="GO" id="GO:0043531">
    <property type="term" value="F:ADP binding"/>
    <property type="evidence" value="ECO:0007669"/>
    <property type="project" value="InterPro"/>
</dbReference>
<keyword evidence="4" id="KW-0611">Plant defense</keyword>
<dbReference type="Pfam" id="PF00931">
    <property type="entry name" value="NB-ARC"/>
    <property type="match status" value="1"/>
</dbReference>
<proteinExistence type="predicted"/>
<dbReference type="PANTHER" id="PTHR11017:SF549">
    <property type="entry name" value="DISEASE RESISTANCE PROTEIN RPP2A"/>
    <property type="match status" value="1"/>
</dbReference>
<keyword evidence="13" id="KW-1185">Reference proteome</keyword>
<dbReference type="EMBL" id="JAEFBJ010000013">
    <property type="protein sequence ID" value="KAG7536351.1"/>
    <property type="molecule type" value="Genomic_DNA"/>
</dbReference>
<dbReference type="GO" id="GO:0006952">
    <property type="term" value="P:defense response"/>
    <property type="evidence" value="ECO:0007669"/>
    <property type="project" value="InterPro"/>
</dbReference>
<dbReference type="InterPro" id="IPR044974">
    <property type="entry name" value="Disease_R_plants"/>
</dbReference>
<dbReference type="GO" id="GO:0003677">
    <property type="term" value="F:DNA binding"/>
    <property type="evidence" value="ECO:0007669"/>
    <property type="project" value="InterPro"/>
</dbReference>
<keyword evidence="7" id="KW-0539">Nucleus</keyword>
<evidence type="ECO:0000256" key="3">
    <source>
        <dbReference type="ARBA" id="ARBA00022737"/>
    </source>
</evidence>
<feature type="region of interest" description="Disordered" evidence="8">
    <location>
        <begin position="1436"/>
        <end position="1456"/>
    </location>
</feature>
<keyword evidence="12" id="KW-0378">Hydrolase</keyword>
<evidence type="ECO:0000256" key="8">
    <source>
        <dbReference type="SAM" id="MobiDB-lite"/>
    </source>
</evidence>
<dbReference type="PANTHER" id="PTHR11017">
    <property type="entry name" value="LEUCINE-RICH REPEAT-CONTAINING PROTEIN"/>
    <property type="match status" value="1"/>
</dbReference>
<dbReference type="OrthoDB" id="1060944at2759"/>
<reference evidence="12 13" key="1">
    <citation type="submission" date="2020-12" db="EMBL/GenBank/DDBJ databases">
        <title>Concerted genomic and epigenomic changes stabilize Arabidopsis allopolyploids.</title>
        <authorList>
            <person name="Chen Z."/>
        </authorList>
    </citation>
    <scope>NUCLEOTIDE SEQUENCE [LARGE SCALE GENOMIC DNA]</scope>
    <source>
        <strain evidence="12">As9502</strain>
        <tissue evidence="12">Leaf</tissue>
    </source>
</reference>
<accession>A0A8T1XNW8</accession>